<dbReference type="Proteomes" id="UP001231518">
    <property type="component" value="Chromosome 22"/>
</dbReference>
<evidence type="ECO:0000256" key="1">
    <source>
        <dbReference type="SAM" id="MobiDB-lite"/>
    </source>
</evidence>
<sequence length="261" mass="27749">MYSSMWFCSIVALLVVDVRTGALQEGDIRPGRCHACGNGTACDASWPAVPCPEDRPLCATVAMGPDFVSTLACAAASASPCALRGAANSSLEVTCVCNTHLCNAPFTPDLRNELLNFTFTPTNSSTDLTQIFFQSTKFANVTNENLYKAITIEVPEATTTVARNVSQVTTVMTVPGTINTQAILRDSDKPRAEALKQEPTAPSDDDEDEGEGSGAYEESRVHNHAVSAPAAPSSFLPANDNSASSLYTDLFLTTLLIYLVL</sequence>
<gene>
    <name evidence="3" type="ORF">PYW07_008971</name>
</gene>
<proteinExistence type="predicted"/>
<feature type="region of interest" description="Disordered" evidence="1">
    <location>
        <begin position="188"/>
        <end position="226"/>
    </location>
</feature>
<dbReference type="EMBL" id="JARGEI010000024">
    <property type="protein sequence ID" value="KAJ8709145.1"/>
    <property type="molecule type" value="Genomic_DNA"/>
</dbReference>
<organism evidence="3 4">
    <name type="scientific">Mythimna separata</name>
    <name type="common">Oriental armyworm</name>
    <name type="synonym">Pseudaletia separata</name>
    <dbReference type="NCBI Taxonomy" id="271217"/>
    <lineage>
        <taxon>Eukaryota</taxon>
        <taxon>Metazoa</taxon>
        <taxon>Ecdysozoa</taxon>
        <taxon>Arthropoda</taxon>
        <taxon>Hexapoda</taxon>
        <taxon>Insecta</taxon>
        <taxon>Pterygota</taxon>
        <taxon>Neoptera</taxon>
        <taxon>Endopterygota</taxon>
        <taxon>Lepidoptera</taxon>
        <taxon>Glossata</taxon>
        <taxon>Ditrysia</taxon>
        <taxon>Noctuoidea</taxon>
        <taxon>Noctuidae</taxon>
        <taxon>Noctuinae</taxon>
        <taxon>Hadenini</taxon>
        <taxon>Mythimna</taxon>
    </lineage>
</organism>
<evidence type="ECO:0000256" key="2">
    <source>
        <dbReference type="SAM" id="SignalP"/>
    </source>
</evidence>
<evidence type="ECO:0000313" key="4">
    <source>
        <dbReference type="Proteomes" id="UP001231518"/>
    </source>
</evidence>
<comment type="caution">
    <text evidence="3">The sequence shown here is derived from an EMBL/GenBank/DDBJ whole genome shotgun (WGS) entry which is preliminary data.</text>
</comment>
<reference evidence="3" key="1">
    <citation type="submission" date="2023-03" db="EMBL/GenBank/DDBJ databases">
        <title>Chromosome-level genomes of two armyworms, Mythimna separata and Mythimna loreyi, provide insights into the biosynthesis and reception of sex pheromones.</title>
        <authorList>
            <person name="Zhao H."/>
        </authorList>
    </citation>
    <scope>NUCLEOTIDE SEQUENCE</scope>
    <source>
        <strain evidence="3">BeijingLab</strain>
        <tissue evidence="3">Pupa</tissue>
    </source>
</reference>
<name>A0AAD7YB96_MYTSE</name>
<keyword evidence="2" id="KW-0732">Signal</keyword>
<protein>
    <submittedName>
        <fullName evidence="3">Uncharacterized protein</fullName>
    </submittedName>
</protein>
<feature type="signal peptide" evidence="2">
    <location>
        <begin position="1"/>
        <end position="22"/>
    </location>
</feature>
<accession>A0AAD7YB96</accession>
<evidence type="ECO:0000313" key="3">
    <source>
        <dbReference type="EMBL" id="KAJ8709145.1"/>
    </source>
</evidence>
<keyword evidence="4" id="KW-1185">Reference proteome</keyword>
<dbReference type="AlphaFoldDB" id="A0AAD7YB96"/>
<feature type="chain" id="PRO_5042081617" evidence="2">
    <location>
        <begin position="23"/>
        <end position="261"/>
    </location>
</feature>